<sequence>LCNQSVANLYELVVHMRNHNNIRPFICSRCNVSFASVALLMLHRCIYHPKKVHYLCHKCNVWTEGIGEYRKHTRSHRLRGLKACWSLCAPHTE</sequence>
<dbReference type="SUPFAM" id="SSF57667">
    <property type="entry name" value="beta-beta-alpha zinc fingers"/>
    <property type="match status" value="1"/>
</dbReference>
<evidence type="ECO:0000313" key="2">
    <source>
        <dbReference type="EMBL" id="JAT78989.1"/>
    </source>
</evidence>
<feature type="domain" description="C2H2-type" evidence="1">
    <location>
        <begin position="27"/>
        <end position="48"/>
    </location>
</feature>
<accession>A0A1D2AIG3</accession>
<dbReference type="AlphaFoldDB" id="A0A1D2AIG3"/>
<name>A0A1D2AIG3_ORNBR</name>
<evidence type="ECO:0000259" key="1">
    <source>
        <dbReference type="PROSITE" id="PS00028"/>
    </source>
</evidence>
<dbReference type="SMART" id="SM00355">
    <property type="entry name" value="ZnF_C2H2"/>
    <property type="match status" value="3"/>
</dbReference>
<feature type="non-terminal residue" evidence="2">
    <location>
        <position position="1"/>
    </location>
</feature>
<protein>
    <submittedName>
        <fullName evidence="2">Zinc finger protein</fullName>
    </submittedName>
</protein>
<organism evidence="2">
    <name type="scientific">Ornithodoros brasiliensis</name>
    <name type="common">Mouro tick</name>
    <dbReference type="NCBI Taxonomy" id="888526"/>
    <lineage>
        <taxon>Eukaryota</taxon>
        <taxon>Metazoa</taxon>
        <taxon>Ecdysozoa</taxon>
        <taxon>Arthropoda</taxon>
        <taxon>Chelicerata</taxon>
        <taxon>Arachnida</taxon>
        <taxon>Acari</taxon>
        <taxon>Parasitiformes</taxon>
        <taxon>Ixodida</taxon>
        <taxon>Ixodoidea</taxon>
        <taxon>Argasidae</taxon>
        <taxon>Ornithodorinae</taxon>
        <taxon>Ornithodoros</taxon>
    </lineage>
</organism>
<dbReference type="EMBL" id="GETE01000674">
    <property type="protein sequence ID" value="JAT78989.1"/>
    <property type="molecule type" value="Transcribed_RNA"/>
</dbReference>
<reference evidence="2" key="1">
    <citation type="submission" date="2016-07" db="EMBL/GenBank/DDBJ databases">
        <title>Salivary Glands transcriptome analysis on engorged females of Ornithodoros brasiliensis (Acari:Argasidae).</title>
        <authorList>
            <person name="Simons S.M."/>
            <person name="Carvalho E."/>
            <person name="Junqueira-de-Azevedo I."/>
            <person name="Ho P.L."/>
            <person name="Giovanni D."/>
            <person name="Mendonca R."/>
            <person name="Onofrio V."/>
            <person name="Landulfo G."/>
            <person name="Ramirez D."/>
            <person name="Barros-Battesti D."/>
        </authorList>
    </citation>
    <scope>NUCLEOTIDE SEQUENCE</scope>
    <source>
        <strain evidence="2">Female</strain>
        <tissue evidence="2">Salivary gland</tissue>
    </source>
</reference>
<dbReference type="InterPro" id="IPR036236">
    <property type="entry name" value="Znf_C2H2_sf"/>
</dbReference>
<dbReference type="PROSITE" id="PS00028">
    <property type="entry name" value="ZINC_FINGER_C2H2_1"/>
    <property type="match status" value="1"/>
</dbReference>
<dbReference type="Gene3D" id="3.30.160.60">
    <property type="entry name" value="Classic Zinc Finger"/>
    <property type="match status" value="1"/>
</dbReference>
<proteinExistence type="predicted"/>
<dbReference type="InterPro" id="IPR013087">
    <property type="entry name" value="Znf_C2H2_type"/>
</dbReference>